<dbReference type="PANTHER" id="PTHR40619:SF3">
    <property type="entry name" value="FUNGAL STAND N-TERMINAL GOODBYE DOMAIN-CONTAINING PROTEIN"/>
    <property type="match status" value="1"/>
</dbReference>
<dbReference type="PANTHER" id="PTHR40619">
    <property type="entry name" value="FUNGAL STAND N-TERMINAL GOODBYE DOMAIN-CONTAINING PROTEIN"/>
    <property type="match status" value="1"/>
</dbReference>
<keyword evidence="3" id="KW-1185">Reference proteome</keyword>
<accession>A0A8H4FH03</accession>
<feature type="domain" description="DUF7708" evidence="1">
    <location>
        <begin position="128"/>
        <end position="243"/>
    </location>
</feature>
<dbReference type="Pfam" id="PF24809">
    <property type="entry name" value="DUF7708"/>
    <property type="match status" value="1"/>
</dbReference>
<organism evidence="2 3">
    <name type="scientific">Colletotrichum gloeosporioides</name>
    <name type="common">Anthracnose fungus</name>
    <name type="synonym">Glomerella cingulata</name>
    <dbReference type="NCBI Taxonomy" id="474922"/>
    <lineage>
        <taxon>Eukaryota</taxon>
        <taxon>Fungi</taxon>
        <taxon>Dikarya</taxon>
        <taxon>Ascomycota</taxon>
        <taxon>Pezizomycotina</taxon>
        <taxon>Sordariomycetes</taxon>
        <taxon>Hypocreomycetidae</taxon>
        <taxon>Glomerellales</taxon>
        <taxon>Glomerellaceae</taxon>
        <taxon>Colletotrichum</taxon>
        <taxon>Colletotrichum gloeosporioides species complex</taxon>
    </lineage>
</organism>
<name>A0A8H4FH03_COLGL</name>
<sequence>MTEHVDAFMMRKAPEIDSSWQISATNKFDEKRRQKQASKRVRERTNSFWSVVTKFQEHTKRDDLKRFRIDGQHRWDDVKIMASDAVEKDAEKTKWRKNPFRAAGRSLQRSACNLEVLLSFLPNDGLVGILCGALTFIFSAAKRLDEVRTRILDCLDSLPEIVERTENYVDIYDEDPEVWNAAESLYIGILDGVEGMLQWIDKSAFERAFKALALPATFGASLEEDTIKKNIEDKVVRFREVMQVNLHRRVGQQYKTIQTLQTQLNSLLAHSQWTIDNPQAVVLFKSYINLNELRATIGVDPQMVRKDMDTALIDAQNVCPPKLVNLALGVLQNERFARWLQSNMSEMLFINGRMQLNTEQEVTSPFTILSCVLAQSVTKQSERNLSLLHLCGQHSSPNGTHGGSIGMIRSLNSQLAHALDQEDVNLSGIDYKFVDGIKERNADVLRYLFRLLLSAATGRAVFVLVDGVSWMEEGSQAHDFGDFVAFFRNLLNEMNNRRPGLILKVLLTNPSTSLHVHRWLPNDSILELEDVEDSIEVPGEADLLW</sequence>
<gene>
    <name evidence="2" type="ORF">GCG54_00015094</name>
</gene>
<dbReference type="InterPro" id="IPR056125">
    <property type="entry name" value="DUF7708"/>
</dbReference>
<protein>
    <recommendedName>
        <fullName evidence="1">DUF7708 domain-containing protein</fullName>
    </recommendedName>
</protein>
<comment type="caution">
    <text evidence="2">The sequence shown here is derived from an EMBL/GenBank/DDBJ whole genome shotgun (WGS) entry which is preliminary data.</text>
</comment>
<dbReference type="GeneID" id="69022199"/>
<dbReference type="AlphaFoldDB" id="A0A8H4FH03"/>
<evidence type="ECO:0000259" key="1">
    <source>
        <dbReference type="Pfam" id="PF24809"/>
    </source>
</evidence>
<evidence type="ECO:0000313" key="2">
    <source>
        <dbReference type="EMBL" id="KAF3801872.1"/>
    </source>
</evidence>
<proteinExistence type="predicted"/>
<dbReference type="EMBL" id="WVTB01000066">
    <property type="protein sequence ID" value="KAF3801872.1"/>
    <property type="molecule type" value="Genomic_DNA"/>
</dbReference>
<evidence type="ECO:0000313" key="3">
    <source>
        <dbReference type="Proteomes" id="UP000613401"/>
    </source>
</evidence>
<reference evidence="2" key="1">
    <citation type="journal article" date="2020" name="Phytopathology">
        <title>Genome sequence and comparative analysis of Colletotrichum gloeosporioides isolated from Liriodendron leaves.</title>
        <authorList>
            <person name="Fu F.F."/>
            <person name="Hao Z."/>
            <person name="Wang P."/>
            <person name="Lu Y."/>
            <person name="Xue L.J."/>
            <person name="Wei G."/>
            <person name="Tian Y."/>
            <person name="Baishi H."/>
            <person name="Xu H."/>
            <person name="Shi J."/>
            <person name="Cheng T."/>
            <person name="Wang G."/>
            <person name="Yi Y."/>
            <person name="Chen J."/>
        </authorList>
    </citation>
    <scope>NUCLEOTIDE SEQUENCE</scope>
    <source>
        <strain evidence="2">Lc1</strain>
    </source>
</reference>
<dbReference type="RefSeq" id="XP_045261031.1">
    <property type="nucleotide sequence ID" value="XM_045414909.1"/>
</dbReference>
<dbReference type="Proteomes" id="UP000613401">
    <property type="component" value="Unassembled WGS sequence"/>
</dbReference>
<reference evidence="2" key="2">
    <citation type="submission" date="2020-03" db="EMBL/GenBank/DDBJ databases">
        <authorList>
            <person name="Fu F.-F."/>
            <person name="Chen J."/>
        </authorList>
    </citation>
    <scope>NUCLEOTIDE SEQUENCE</scope>
    <source>
        <strain evidence="2">Lc1</strain>
    </source>
</reference>